<proteinExistence type="predicted"/>
<accession>A0A4R3YZM3</accession>
<dbReference type="InterPro" id="IPR035959">
    <property type="entry name" value="RutC-like_sf"/>
</dbReference>
<dbReference type="Gene3D" id="3.30.1330.40">
    <property type="entry name" value="RutC-like"/>
    <property type="match status" value="1"/>
</dbReference>
<comment type="caution">
    <text evidence="1">The sequence shown here is derived from an EMBL/GenBank/DDBJ whole genome shotgun (WGS) entry which is preliminary data.</text>
</comment>
<dbReference type="AlphaFoldDB" id="A0A4R3YZM3"/>
<name>A0A4R3YZM3_9GAMM</name>
<dbReference type="GO" id="GO:0005829">
    <property type="term" value="C:cytosol"/>
    <property type="evidence" value="ECO:0007669"/>
    <property type="project" value="TreeGrafter"/>
</dbReference>
<reference evidence="1 2" key="1">
    <citation type="submission" date="2019-03" db="EMBL/GenBank/DDBJ databases">
        <title>Genomic Encyclopedia of Type Strains, Phase IV (KMG-IV): sequencing the most valuable type-strain genomes for metagenomic binning, comparative biology and taxonomic classification.</title>
        <authorList>
            <person name="Goeker M."/>
        </authorList>
    </citation>
    <scope>NUCLEOTIDE SEQUENCE [LARGE SCALE GENOMIC DNA]</scope>
    <source>
        <strain evidence="1 2">DSM 19580</strain>
    </source>
</reference>
<dbReference type="RefSeq" id="WP_131865429.1">
    <property type="nucleotide sequence ID" value="NZ_SMCR01000004.1"/>
</dbReference>
<gene>
    <name evidence="1" type="ORF">EDC52_104303</name>
</gene>
<evidence type="ECO:0000313" key="2">
    <source>
        <dbReference type="Proteomes" id="UP000295719"/>
    </source>
</evidence>
<sequence length="118" mass="12828">MKRYPGSLPFPFARAVEANGFLFLSGQMSMNAQGEPVRGTIEEQTRTILQNIADTLEACGSSVSQVVKATVWLSDIAHFQAFNDAWRTGFPDGFPARTTVVSQLAFGLDVEVEVMALA</sequence>
<dbReference type="Proteomes" id="UP000295719">
    <property type="component" value="Unassembled WGS sequence"/>
</dbReference>
<dbReference type="PANTHER" id="PTHR11803:SF39">
    <property type="entry name" value="2-IMINOBUTANOATE_2-IMINOPROPANOATE DEAMINASE"/>
    <property type="match status" value="1"/>
</dbReference>
<organism evidence="1 2">
    <name type="scientific">Biostraticola tofi</name>
    <dbReference type="NCBI Taxonomy" id="466109"/>
    <lineage>
        <taxon>Bacteria</taxon>
        <taxon>Pseudomonadati</taxon>
        <taxon>Pseudomonadota</taxon>
        <taxon>Gammaproteobacteria</taxon>
        <taxon>Enterobacterales</taxon>
        <taxon>Bruguierivoracaceae</taxon>
        <taxon>Biostraticola</taxon>
    </lineage>
</organism>
<protein>
    <submittedName>
        <fullName evidence="1">Reactive intermediate/imine deaminase</fullName>
    </submittedName>
</protein>
<dbReference type="SUPFAM" id="SSF55298">
    <property type="entry name" value="YjgF-like"/>
    <property type="match status" value="1"/>
</dbReference>
<dbReference type="EMBL" id="SMCR01000004">
    <property type="protein sequence ID" value="TCV96863.1"/>
    <property type="molecule type" value="Genomic_DNA"/>
</dbReference>
<evidence type="ECO:0000313" key="1">
    <source>
        <dbReference type="EMBL" id="TCV96863.1"/>
    </source>
</evidence>
<dbReference type="OrthoDB" id="9808943at2"/>
<dbReference type="Pfam" id="PF01042">
    <property type="entry name" value="Ribonuc_L-PSP"/>
    <property type="match status" value="1"/>
</dbReference>
<keyword evidence="2" id="KW-1185">Reference proteome</keyword>
<dbReference type="PANTHER" id="PTHR11803">
    <property type="entry name" value="2-IMINOBUTANOATE/2-IMINOPROPANOATE DEAMINASE RIDA"/>
    <property type="match status" value="1"/>
</dbReference>
<dbReference type="InterPro" id="IPR006175">
    <property type="entry name" value="YjgF/YER057c/UK114"/>
</dbReference>
<dbReference type="GO" id="GO:0019239">
    <property type="term" value="F:deaminase activity"/>
    <property type="evidence" value="ECO:0007669"/>
    <property type="project" value="TreeGrafter"/>
</dbReference>
<dbReference type="CDD" id="cd00448">
    <property type="entry name" value="YjgF_YER057c_UK114_family"/>
    <property type="match status" value="1"/>
</dbReference>